<name>A0A160VGP6_9ZZZZ</name>
<feature type="domain" description="Cytochrome c-type biogenesis protein CcmF C-terminal" evidence="5">
    <location>
        <begin position="316"/>
        <end position="649"/>
    </location>
</feature>
<evidence type="ECO:0000259" key="5">
    <source>
        <dbReference type="Pfam" id="PF16327"/>
    </source>
</evidence>
<dbReference type="GO" id="GO:0016020">
    <property type="term" value="C:membrane"/>
    <property type="evidence" value="ECO:0007669"/>
    <property type="project" value="InterPro"/>
</dbReference>
<dbReference type="PANTHER" id="PTHR43653:SF1">
    <property type="entry name" value="CYTOCHROME C-TYPE BIOGENESIS PROTEIN CCMF"/>
    <property type="match status" value="1"/>
</dbReference>
<dbReference type="PANTHER" id="PTHR43653">
    <property type="entry name" value="CYTOCHROME C ASSEMBLY PROTEIN-RELATED"/>
    <property type="match status" value="1"/>
</dbReference>
<accession>A0A160VGP6</accession>
<feature type="transmembrane region" description="Helical" evidence="3">
    <location>
        <begin position="450"/>
        <end position="469"/>
    </location>
</feature>
<feature type="transmembrane region" description="Helical" evidence="3">
    <location>
        <begin position="275"/>
        <end position="294"/>
    </location>
</feature>
<dbReference type="GO" id="GO:0015232">
    <property type="term" value="F:heme transmembrane transporter activity"/>
    <property type="evidence" value="ECO:0007669"/>
    <property type="project" value="InterPro"/>
</dbReference>
<dbReference type="InterPro" id="IPR002541">
    <property type="entry name" value="Cyt_c_assembly"/>
</dbReference>
<feature type="transmembrane region" description="Helical" evidence="3">
    <location>
        <begin position="251"/>
        <end position="268"/>
    </location>
</feature>
<evidence type="ECO:0000313" key="6">
    <source>
        <dbReference type="EMBL" id="CUV08154.1"/>
    </source>
</evidence>
<dbReference type="AlphaFoldDB" id="A0A160VGP6"/>
<organism evidence="6">
    <name type="scientific">hydrothermal vent metagenome</name>
    <dbReference type="NCBI Taxonomy" id="652676"/>
    <lineage>
        <taxon>unclassified sequences</taxon>
        <taxon>metagenomes</taxon>
        <taxon>ecological metagenomes</taxon>
    </lineage>
</organism>
<keyword evidence="3" id="KW-0812">Transmembrane</keyword>
<feature type="transmembrane region" description="Helical" evidence="3">
    <location>
        <begin position="12"/>
        <end position="30"/>
    </location>
</feature>
<feature type="transmembrane region" description="Helical" evidence="3">
    <location>
        <begin position="209"/>
        <end position="231"/>
    </location>
</feature>
<dbReference type="InterPro" id="IPR003567">
    <property type="entry name" value="Cyt_c_biogenesis"/>
</dbReference>
<gene>
    <name evidence="6" type="ORF">MGWOODY_Mmi2250</name>
</gene>
<feature type="transmembrane region" description="Helical" evidence="3">
    <location>
        <begin position="96"/>
        <end position="112"/>
    </location>
</feature>
<sequence>MTPIAGGAALNLAFGFGILTILTIFFYTRNGDQRLYLTGQRLALGVSFFIFLATFILAYQLIISNFDIDYVARYTSLETPVVYKISALWAGQSGSLLFWLFILSIYATVVILQNQRKHHGLMPWVIITLVIVQMFFLVLTNYVTNPFKATEADFIVANGNGLNPLLQNVTMAIHPPTLYLGFVGFTVPFSFGISALVNRDTSPLWIQSIRRWTLVAWLFLSMGIILGGWWAYRELGWGGYWAWDPVENASFMPWLTATAFVHSIIIQEKKDMLRVWNMVLIILTFTLCIFGTFLTRSGVMSSVHSFTASSLGPIFLAFVFFILIASFGLMYTRINDLRSTRRMESFTSRESGFLFNNMVFVVMCFSVFWGTLFPVISEAVRGTKITVGPPFFNQINIPIGLILLGLTGVGPLLAWRRTGKKNLIRNFTFPILTGLSSAIVLLIIGYRDYVVISFSLGAFVTATITTEFIRGIRARNKKFKESPFTALKMMVSKNRSRYGGYVVHLGIVFMFIGFTGHAFDKEKEFSLKEGETEHVAGYEFELIQLSESERPNHYAWISDLRVTKQNGEFVTNLHPEKRVYFHRNPDVNRRQPHSELDIYSTLNKDIYSIFSAVDTENGVAFIKIMVNPLVRWVWIGGFILVFGTLIALWPRRDS</sequence>
<keyword evidence="3" id="KW-1133">Transmembrane helix</keyword>
<dbReference type="GO" id="GO:0016829">
    <property type="term" value="F:lyase activity"/>
    <property type="evidence" value="ECO:0007669"/>
    <property type="project" value="UniProtKB-KW"/>
</dbReference>
<feature type="transmembrane region" description="Helical" evidence="3">
    <location>
        <begin position="395"/>
        <end position="415"/>
    </location>
</feature>
<dbReference type="PRINTS" id="PR01410">
    <property type="entry name" value="CCBIOGENESIS"/>
</dbReference>
<evidence type="ECO:0000256" key="1">
    <source>
        <dbReference type="ARBA" id="ARBA00009186"/>
    </source>
</evidence>
<proteinExistence type="inferred from homology"/>
<feature type="transmembrane region" description="Helical" evidence="3">
    <location>
        <begin position="314"/>
        <end position="332"/>
    </location>
</feature>
<comment type="similarity">
    <text evidence="1">Belongs to the CcmF/CycK/Ccl1/NrfE/CcsA family.</text>
</comment>
<protein>
    <submittedName>
        <fullName evidence="6">Cytochrome c heme lyase subunit CcmF</fullName>
    </submittedName>
</protein>
<keyword evidence="3" id="KW-0472">Membrane</keyword>
<feature type="transmembrane region" description="Helical" evidence="3">
    <location>
        <begin position="353"/>
        <end position="375"/>
    </location>
</feature>
<feature type="transmembrane region" description="Helical" evidence="3">
    <location>
        <begin position="629"/>
        <end position="649"/>
    </location>
</feature>
<dbReference type="GO" id="GO:0017004">
    <property type="term" value="P:cytochrome complex assembly"/>
    <property type="evidence" value="ECO:0007669"/>
    <property type="project" value="UniProtKB-KW"/>
</dbReference>
<feature type="transmembrane region" description="Helical" evidence="3">
    <location>
        <begin position="427"/>
        <end position="444"/>
    </location>
</feature>
<keyword evidence="6" id="KW-0456">Lyase</keyword>
<dbReference type="Pfam" id="PF16327">
    <property type="entry name" value="CcmF_C"/>
    <property type="match status" value="1"/>
</dbReference>
<dbReference type="InterPro" id="IPR032523">
    <property type="entry name" value="CcmF_C"/>
</dbReference>
<reference evidence="6" key="1">
    <citation type="submission" date="2015-10" db="EMBL/GenBank/DDBJ databases">
        <authorList>
            <person name="Gilbert D.G."/>
        </authorList>
    </citation>
    <scope>NUCLEOTIDE SEQUENCE</scope>
</reference>
<dbReference type="GO" id="GO:0020037">
    <property type="term" value="F:heme binding"/>
    <property type="evidence" value="ECO:0007669"/>
    <property type="project" value="InterPro"/>
</dbReference>
<feature type="domain" description="Cytochrome c assembly protein" evidence="4">
    <location>
        <begin position="90"/>
        <end position="297"/>
    </location>
</feature>
<evidence type="ECO:0000256" key="3">
    <source>
        <dbReference type="SAM" id="Phobius"/>
    </source>
</evidence>
<evidence type="ECO:0000256" key="2">
    <source>
        <dbReference type="ARBA" id="ARBA00022748"/>
    </source>
</evidence>
<feature type="transmembrane region" description="Helical" evidence="3">
    <location>
        <begin position="124"/>
        <end position="143"/>
    </location>
</feature>
<feature type="transmembrane region" description="Helical" evidence="3">
    <location>
        <begin position="178"/>
        <end position="197"/>
    </location>
</feature>
<evidence type="ECO:0000259" key="4">
    <source>
        <dbReference type="Pfam" id="PF01578"/>
    </source>
</evidence>
<keyword evidence="2" id="KW-0201">Cytochrome c-type biogenesis</keyword>
<dbReference type="EMBL" id="FAXC01000015">
    <property type="protein sequence ID" value="CUV08154.1"/>
    <property type="molecule type" value="Genomic_DNA"/>
</dbReference>
<dbReference type="Pfam" id="PF01578">
    <property type="entry name" value="Cytochrom_C_asm"/>
    <property type="match status" value="1"/>
</dbReference>
<feature type="transmembrane region" description="Helical" evidence="3">
    <location>
        <begin position="42"/>
        <end position="63"/>
    </location>
</feature>
<feature type="transmembrane region" description="Helical" evidence="3">
    <location>
        <begin position="498"/>
        <end position="519"/>
    </location>
</feature>